<keyword evidence="4" id="KW-0808">Transferase</keyword>
<dbReference type="Proteomes" id="UP000663869">
    <property type="component" value="Unassembled WGS sequence"/>
</dbReference>
<evidence type="ECO:0000313" key="13">
    <source>
        <dbReference type="EMBL" id="CAF4527965.1"/>
    </source>
</evidence>
<feature type="transmembrane region" description="Helical" evidence="8">
    <location>
        <begin position="134"/>
        <end position="152"/>
    </location>
</feature>
<evidence type="ECO:0000313" key="11">
    <source>
        <dbReference type="EMBL" id="CAF3754898.1"/>
    </source>
</evidence>
<gene>
    <name evidence="11" type="ORF">FME351_LOCUS31054</name>
    <name evidence="10" type="ORF">GRG538_LOCUS1686</name>
    <name evidence="13" type="ORF">QYT958_LOCUS6673</name>
    <name evidence="12" type="ORF">TSG867_LOCUS2044</name>
</gene>
<dbReference type="PANTHER" id="PTHR31595:SF57">
    <property type="entry name" value="OS04G0481900 PROTEIN"/>
    <property type="match status" value="1"/>
</dbReference>
<dbReference type="Proteomes" id="UP000663848">
    <property type="component" value="Unassembled WGS sequence"/>
</dbReference>
<dbReference type="GO" id="GO:0006629">
    <property type="term" value="P:lipid metabolic process"/>
    <property type="evidence" value="ECO:0007669"/>
    <property type="project" value="InterPro"/>
</dbReference>
<comment type="pathway">
    <text evidence="2">Secondary metabolite biosynthesis.</text>
</comment>
<dbReference type="GO" id="GO:0008374">
    <property type="term" value="F:O-acyltransferase activity"/>
    <property type="evidence" value="ECO:0007669"/>
    <property type="project" value="InterPro"/>
</dbReference>
<proteinExistence type="inferred from homology"/>
<keyword evidence="7 8" id="KW-0472">Membrane</keyword>
<evidence type="ECO:0000256" key="3">
    <source>
        <dbReference type="ARBA" id="ARBA00007282"/>
    </source>
</evidence>
<dbReference type="AlphaFoldDB" id="A0A817TBG9"/>
<accession>A0A817TBG9</accession>
<feature type="domain" description="Wax synthase" evidence="9">
    <location>
        <begin position="211"/>
        <end position="289"/>
    </location>
</feature>
<dbReference type="EMBL" id="CAJNYU010004448">
    <property type="protein sequence ID" value="CAF3754898.1"/>
    <property type="molecule type" value="Genomic_DNA"/>
</dbReference>
<feature type="transmembrane region" description="Helical" evidence="8">
    <location>
        <begin position="6"/>
        <end position="27"/>
    </location>
</feature>
<name>A0A817TBG9_9BILA</name>
<evidence type="ECO:0000256" key="7">
    <source>
        <dbReference type="ARBA" id="ARBA00023136"/>
    </source>
</evidence>
<feature type="transmembrane region" description="Helical" evidence="8">
    <location>
        <begin position="164"/>
        <end position="182"/>
    </location>
</feature>
<comment type="similarity">
    <text evidence="3">Belongs to the wax synthase family.</text>
</comment>
<keyword evidence="6 8" id="KW-1133">Transmembrane helix</keyword>
<organism evidence="10 14">
    <name type="scientific">Rotaria socialis</name>
    <dbReference type="NCBI Taxonomy" id="392032"/>
    <lineage>
        <taxon>Eukaryota</taxon>
        <taxon>Metazoa</taxon>
        <taxon>Spiralia</taxon>
        <taxon>Gnathifera</taxon>
        <taxon>Rotifera</taxon>
        <taxon>Eurotatoria</taxon>
        <taxon>Bdelloidea</taxon>
        <taxon>Philodinida</taxon>
        <taxon>Philodinidae</taxon>
        <taxon>Rotaria</taxon>
    </lineage>
</organism>
<evidence type="ECO:0000256" key="8">
    <source>
        <dbReference type="SAM" id="Phobius"/>
    </source>
</evidence>
<evidence type="ECO:0000313" key="12">
    <source>
        <dbReference type="EMBL" id="CAF4233843.1"/>
    </source>
</evidence>
<evidence type="ECO:0000313" key="10">
    <source>
        <dbReference type="EMBL" id="CAF3313042.1"/>
    </source>
</evidence>
<keyword evidence="5 8" id="KW-0812">Transmembrane</keyword>
<dbReference type="Proteomes" id="UP000663862">
    <property type="component" value="Unassembled WGS sequence"/>
</dbReference>
<dbReference type="PANTHER" id="PTHR31595">
    <property type="entry name" value="LONG-CHAIN-ALCOHOL O-FATTY-ACYLTRANSFERASE 3-RELATED"/>
    <property type="match status" value="1"/>
</dbReference>
<evidence type="ECO:0000256" key="1">
    <source>
        <dbReference type="ARBA" id="ARBA00004141"/>
    </source>
</evidence>
<evidence type="ECO:0000256" key="4">
    <source>
        <dbReference type="ARBA" id="ARBA00022679"/>
    </source>
</evidence>
<feature type="transmembrane region" description="Helical" evidence="8">
    <location>
        <begin position="283"/>
        <end position="301"/>
    </location>
</feature>
<comment type="caution">
    <text evidence="10">The sequence shown here is derived from an EMBL/GenBank/DDBJ whole genome shotgun (WGS) entry which is preliminary data.</text>
</comment>
<feature type="transmembrane region" description="Helical" evidence="8">
    <location>
        <begin position="257"/>
        <end position="277"/>
    </location>
</feature>
<dbReference type="EMBL" id="CAJNYT010000042">
    <property type="protein sequence ID" value="CAF3313042.1"/>
    <property type="molecule type" value="Genomic_DNA"/>
</dbReference>
<feature type="transmembrane region" description="Helical" evidence="8">
    <location>
        <begin position="60"/>
        <end position="80"/>
    </location>
</feature>
<sequence>MIEIGVFELWFLDTGIIFIFVIGFLVCKRWNSKRLFHGICIVCSLIIFSLPLVLKWYSPWPFASVHVLFLSAITSLILVLKFLEWGFARDWNEIRTVPIKQLIIDFTSYSQLYSSTEKQSSLTINDIYRMNTTMLLRGVFQFITLRILMHLIPDTWLSLALSSLTFWIWPIRYILLSFILYISISAVTNITFSVSAIIWTIPVQATFPAFPFTSCSIREFWSRRWNLFVKHLLHRISFIVIPNWVGVSQTMSNTIRGLISFVLSGILHELLFVMSTGRWSGKNLAFFLLHAVLVTIEIIWDRRRRTVQSTQQFFRWLQTMAVMLITSPLFFDPWIEAGYFIALKQSLSWS</sequence>
<comment type="subcellular location">
    <subcellularLocation>
        <location evidence="1">Membrane</location>
        <topology evidence="1">Multi-pass membrane protein</topology>
    </subcellularLocation>
</comment>
<protein>
    <recommendedName>
        <fullName evidence="9">Wax synthase domain-containing protein</fullName>
    </recommendedName>
</protein>
<evidence type="ECO:0000256" key="5">
    <source>
        <dbReference type="ARBA" id="ARBA00022692"/>
    </source>
</evidence>
<dbReference type="GO" id="GO:0016020">
    <property type="term" value="C:membrane"/>
    <property type="evidence" value="ECO:0007669"/>
    <property type="project" value="UniProtKB-SubCell"/>
</dbReference>
<dbReference type="EMBL" id="CAJOBQ010000050">
    <property type="protein sequence ID" value="CAF4233843.1"/>
    <property type="molecule type" value="Genomic_DNA"/>
</dbReference>
<evidence type="ECO:0000313" key="14">
    <source>
        <dbReference type="Proteomes" id="UP000663872"/>
    </source>
</evidence>
<dbReference type="Proteomes" id="UP000663872">
    <property type="component" value="Unassembled WGS sequence"/>
</dbReference>
<evidence type="ECO:0000259" key="9">
    <source>
        <dbReference type="Pfam" id="PF13813"/>
    </source>
</evidence>
<evidence type="ECO:0000256" key="6">
    <source>
        <dbReference type="ARBA" id="ARBA00022989"/>
    </source>
</evidence>
<dbReference type="EMBL" id="CAJOBR010000603">
    <property type="protein sequence ID" value="CAF4527965.1"/>
    <property type="molecule type" value="Genomic_DNA"/>
</dbReference>
<dbReference type="InterPro" id="IPR044851">
    <property type="entry name" value="Wax_synthase"/>
</dbReference>
<feature type="transmembrane region" description="Helical" evidence="8">
    <location>
        <begin position="313"/>
        <end position="331"/>
    </location>
</feature>
<evidence type="ECO:0000256" key="2">
    <source>
        <dbReference type="ARBA" id="ARBA00005179"/>
    </source>
</evidence>
<dbReference type="Pfam" id="PF13813">
    <property type="entry name" value="MBOAT_2"/>
    <property type="match status" value="1"/>
</dbReference>
<reference evidence="10" key="1">
    <citation type="submission" date="2021-02" db="EMBL/GenBank/DDBJ databases">
        <authorList>
            <person name="Nowell W R."/>
        </authorList>
    </citation>
    <scope>NUCLEOTIDE SEQUENCE</scope>
</reference>
<dbReference type="InterPro" id="IPR032805">
    <property type="entry name" value="Wax_synthase_dom"/>
</dbReference>
<feature type="transmembrane region" description="Helical" evidence="8">
    <location>
        <begin position="34"/>
        <end position="54"/>
    </location>
</feature>